<dbReference type="GO" id="GO:0030515">
    <property type="term" value="F:snoRNA binding"/>
    <property type="evidence" value="ECO:0007669"/>
    <property type="project" value="TreeGrafter"/>
</dbReference>
<dbReference type="PANTHER" id="PTHR12821">
    <property type="entry name" value="BYSTIN"/>
    <property type="match status" value="1"/>
</dbReference>
<evidence type="ECO:0000256" key="2">
    <source>
        <dbReference type="SAM" id="MobiDB-lite"/>
    </source>
</evidence>
<proteinExistence type="inferred from homology"/>
<comment type="similarity">
    <text evidence="1">Belongs to the bystin family.</text>
</comment>
<reference evidence="3 4" key="1">
    <citation type="journal article" date="2019" name="Sci. Rep.">
        <title>Nanopore sequencing improves the draft genome of the human pathogenic amoeba Naegleria fowleri.</title>
        <authorList>
            <person name="Liechti N."/>
            <person name="Schurch N."/>
            <person name="Bruggmann R."/>
            <person name="Wittwer M."/>
        </authorList>
    </citation>
    <scope>NUCLEOTIDE SEQUENCE [LARGE SCALE GENOMIC DNA]</scope>
    <source>
        <strain evidence="3 4">ATCC 30894</strain>
    </source>
</reference>
<dbReference type="VEuPathDB" id="AmoebaDB:FDP41_007933"/>
<dbReference type="VEuPathDB" id="AmoebaDB:NfTy_004810"/>
<evidence type="ECO:0000313" key="4">
    <source>
        <dbReference type="Proteomes" id="UP000444721"/>
    </source>
</evidence>
<gene>
    <name evidence="3" type="ORF">FDP41_007933</name>
</gene>
<dbReference type="Gene3D" id="1.25.40.480">
    <property type="match status" value="1"/>
</dbReference>
<dbReference type="Pfam" id="PF05291">
    <property type="entry name" value="Bystin"/>
    <property type="match status" value="1"/>
</dbReference>
<comment type="caution">
    <text evidence="3">The sequence shown here is derived from an EMBL/GenBank/DDBJ whole genome shotgun (WGS) entry which is preliminary data.</text>
</comment>
<dbReference type="AlphaFoldDB" id="A0A6A5CEZ8"/>
<dbReference type="EMBL" id="VFQX01000004">
    <property type="protein sequence ID" value="KAF0984018.1"/>
    <property type="molecule type" value="Genomic_DNA"/>
</dbReference>
<name>A0A6A5CEZ8_NAEFO</name>
<dbReference type="RefSeq" id="XP_044568731.1">
    <property type="nucleotide sequence ID" value="XM_044711732.1"/>
</dbReference>
<accession>A0A6A5CEZ8</accession>
<feature type="compositionally biased region" description="Basic and acidic residues" evidence="2">
    <location>
        <begin position="13"/>
        <end position="26"/>
    </location>
</feature>
<dbReference type="GO" id="GO:0030688">
    <property type="term" value="C:preribosome, small subunit precursor"/>
    <property type="evidence" value="ECO:0007669"/>
    <property type="project" value="TreeGrafter"/>
</dbReference>
<dbReference type="Proteomes" id="UP000444721">
    <property type="component" value="Unassembled WGS sequence"/>
</dbReference>
<evidence type="ECO:0000313" key="3">
    <source>
        <dbReference type="EMBL" id="KAF0984018.1"/>
    </source>
</evidence>
<sequence>MPKDVSSSRIKKLIKERQGKPLHTEYLDNEEGGQENNNNQRKALKRIQKRTLGSKVKIVGDDYKADDSDEEAEEDFLDAKTTQRIENVVKKQQAEFEMDDDDDEQVSSILEVPTSTLTTKNNKKKSVPEYVEIELEEEDENALNFFLGDKEDDEHREPINISDVILQKIKEKEQSQQAKTDPTLVSSLQFDEKTLEEKLHKKVVASYRALGTILKKYRSGKLPKVFAIIPTLSNWEEILYLTQPDKWSTQSVYKATKLFVSQGNDFITQRFLNMILLPRVRNDILTSNKKKSGPTSHFVSRKQLKLNHHLYQSIIKATWRPAALFKGFIIPLCEDGKCTVKEAHIIGGILKKMTIPVMHSAAALLKIASLNYSNTNCMFIKVFLDKRYVLPTQVIQGVVSYFTRFLNISPEASNIHNIWYQTLLAFATYYGSKLSKEQKQQLKQVCKTHKQNSAMSVEIVKALNNPTGILPQHKSKYPSKEGTMQVDDEVDQ</sequence>
<dbReference type="OrthoDB" id="2192561at2759"/>
<dbReference type="GO" id="GO:0005737">
    <property type="term" value="C:cytoplasm"/>
    <property type="evidence" value="ECO:0007669"/>
    <property type="project" value="TreeGrafter"/>
</dbReference>
<dbReference type="VEuPathDB" id="AmoebaDB:NF0037640"/>
<protein>
    <recommendedName>
        <fullName evidence="5">Bystin</fullName>
    </recommendedName>
</protein>
<dbReference type="GeneID" id="68115151"/>
<feature type="region of interest" description="Disordered" evidence="2">
    <location>
        <begin position="1"/>
        <end position="42"/>
    </location>
</feature>
<feature type="region of interest" description="Disordered" evidence="2">
    <location>
        <begin position="469"/>
        <end position="492"/>
    </location>
</feature>
<organism evidence="3 4">
    <name type="scientific">Naegleria fowleri</name>
    <name type="common">Brain eating amoeba</name>
    <dbReference type="NCBI Taxonomy" id="5763"/>
    <lineage>
        <taxon>Eukaryota</taxon>
        <taxon>Discoba</taxon>
        <taxon>Heterolobosea</taxon>
        <taxon>Tetramitia</taxon>
        <taxon>Eutetramitia</taxon>
        <taxon>Vahlkampfiidae</taxon>
        <taxon>Naegleria</taxon>
    </lineage>
</organism>
<evidence type="ECO:0008006" key="5">
    <source>
        <dbReference type="Google" id="ProtNLM"/>
    </source>
</evidence>
<dbReference type="PANTHER" id="PTHR12821:SF0">
    <property type="entry name" value="BYSTIN"/>
    <property type="match status" value="1"/>
</dbReference>
<dbReference type="InterPro" id="IPR007955">
    <property type="entry name" value="Bystin"/>
</dbReference>
<evidence type="ECO:0000256" key="1">
    <source>
        <dbReference type="ARBA" id="ARBA00007114"/>
    </source>
</evidence>
<dbReference type="OMA" id="HEVIRIF"/>
<dbReference type="GO" id="GO:0006364">
    <property type="term" value="P:rRNA processing"/>
    <property type="evidence" value="ECO:0007669"/>
    <property type="project" value="TreeGrafter"/>
</dbReference>
<dbReference type="GO" id="GO:0005730">
    <property type="term" value="C:nucleolus"/>
    <property type="evidence" value="ECO:0007669"/>
    <property type="project" value="TreeGrafter"/>
</dbReference>
<keyword evidence="4" id="KW-1185">Reference proteome</keyword>